<feature type="domain" description="Transposase IS116/IS110/IS902 C-terminal" evidence="3">
    <location>
        <begin position="223"/>
        <end position="295"/>
    </location>
</feature>
<evidence type="ECO:0000259" key="3">
    <source>
        <dbReference type="Pfam" id="PF02371"/>
    </source>
</evidence>
<dbReference type="PANTHER" id="PTHR33055:SF13">
    <property type="entry name" value="TRANSPOSASE"/>
    <property type="match status" value="1"/>
</dbReference>
<evidence type="ECO:0000259" key="2">
    <source>
        <dbReference type="Pfam" id="PF01548"/>
    </source>
</evidence>
<dbReference type="Proteomes" id="UP000326671">
    <property type="component" value="Unassembled WGS sequence"/>
</dbReference>
<keyword evidence="1" id="KW-0175">Coiled coil</keyword>
<dbReference type="AlphaFoldDB" id="A0A5J5GSU6"/>
<dbReference type="Pfam" id="PF02371">
    <property type="entry name" value="Transposase_20"/>
    <property type="match status" value="1"/>
</dbReference>
<protein>
    <submittedName>
        <fullName evidence="4">IS110 family transposase</fullName>
    </submittedName>
</protein>
<dbReference type="EMBL" id="VYKL01000076">
    <property type="protein sequence ID" value="KAA9011280.1"/>
    <property type="molecule type" value="Genomic_DNA"/>
</dbReference>
<dbReference type="PANTHER" id="PTHR33055">
    <property type="entry name" value="TRANSPOSASE FOR INSERTION SEQUENCE ELEMENT IS1111A"/>
    <property type="match status" value="1"/>
</dbReference>
<dbReference type="GO" id="GO:0003677">
    <property type="term" value="F:DNA binding"/>
    <property type="evidence" value="ECO:0007669"/>
    <property type="project" value="InterPro"/>
</dbReference>
<dbReference type="OrthoDB" id="3191145at2"/>
<proteinExistence type="predicted"/>
<dbReference type="GO" id="GO:0004803">
    <property type="term" value="F:transposase activity"/>
    <property type="evidence" value="ECO:0007669"/>
    <property type="project" value="InterPro"/>
</dbReference>
<keyword evidence="5" id="KW-1185">Reference proteome</keyword>
<dbReference type="RefSeq" id="WP_150443035.1">
    <property type="nucleotide sequence ID" value="NZ_VYKL01000076.1"/>
</dbReference>
<dbReference type="GO" id="GO:0006313">
    <property type="term" value="P:DNA transposition"/>
    <property type="evidence" value="ECO:0007669"/>
    <property type="project" value="InterPro"/>
</dbReference>
<dbReference type="NCBIfam" id="NF033542">
    <property type="entry name" value="transpos_IS110"/>
    <property type="match status" value="1"/>
</dbReference>
<evidence type="ECO:0000313" key="4">
    <source>
        <dbReference type="EMBL" id="KAA9011280.1"/>
    </source>
</evidence>
<dbReference type="Pfam" id="PF01548">
    <property type="entry name" value="DEDD_Tnp_IS110"/>
    <property type="match status" value="1"/>
</dbReference>
<evidence type="ECO:0000313" key="5">
    <source>
        <dbReference type="Proteomes" id="UP000326671"/>
    </source>
</evidence>
<evidence type="ECO:0000256" key="1">
    <source>
        <dbReference type="SAM" id="Coils"/>
    </source>
</evidence>
<dbReference type="InterPro" id="IPR002525">
    <property type="entry name" value="Transp_IS110-like_N"/>
</dbReference>
<organism evidence="4 5">
    <name type="scientific">Niallia endozanthoxylica</name>
    <dbReference type="NCBI Taxonomy" id="2036016"/>
    <lineage>
        <taxon>Bacteria</taxon>
        <taxon>Bacillati</taxon>
        <taxon>Bacillota</taxon>
        <taxon>Bacilli</taxon>
        <taxon>Bacillales</taxon>
        <taxon>Bacillaceae</taxon>
        <taxon>Niallia</taxon>
    </lineage>
</organism>
<comment type="caution">
    <text evidence="4">The sequence shown here is derived from an EMBL/GenBank/DDBJ whole genome shotgun (WGS) entry which is preliminary data.</text>
</comment>
<feature type="coiled-coil region" evidence="1">
    <location>
        <begin position="188"/>
        <end position="215"/>
    </location>
</feature>
<name>A0A5J5GSU6_9BACI</name>
<sequence length="373" mass="42426">MNTITKYVGLDVSKKKIAVAIADEGRDQPRYFGMIPYTIESIKKLVKQLGDPKQLRVCYEAGPTGYGLYRLFVSLGIECEVIAPALIPKKPGDRVKTDRRDAINLAKLFRAGELTSVYVPREEDEALRDLVRAREDTKEDELRAKHRLTKFLLRHDIRSPKGVKKWTTRYCEWLNALKFDHSASKIVYEEYMHQLTEIQQRLYRLEEEIQRQATEGVHAPMIQALQTLRGVAVVTATSLVAEVGSFQRFSSPKQLMAYAGLIPSESSSGELRRQGKITKAGNRHVRRLLIESAWSYRYPPAVKGKLKKRQEGQPPELLQISWKAQTRLNKRYFRLLSSGKVAGKAITAVARELTGFIWAIAQEAEKEQKGKAA</sequence>
<accession>A0A5J5GSU6</accession>
<feature type="domain" description="Transposase IS110-like N-terminal" evidence="2">
    <location>
        <begin position="8"/>
        <end position="153"/>
    </location>
</feature>
<gene>
    <name evidence="4" type="ORF">F4V44_26825</name>
</gene>
<dbReference type="InterPro" id="IPR003346">
    <property type="entry name" value="Transposase_20"/>
</dbReference>
<dbReference type="InterPro" id="IPR047650">
    <property type="entry name" value="Transpos_IS110"/>
</dbReference>
<reference evidence="4 5" key="1">
    <citation type="submission" date="2019-09" db="EMBL/GenBank/DDBJ databases">
        <title>Whole genome sequences of isolates from the Mars Exploration Rovers.</title>
        <authorList>
            <person name="Seuylemezian A."/>
            <person name="Vaishampayan P."/>
        </authorList>
    </citation>
    <scope>NUCLEOTIDE SEQUENCE [LARGE SCALE GENOMIC DNA]</scope>
    <source>
        <strain evidence="4 5">MER_TA_151</strain>
    </source>
</reference>